<evidence type="ECO:0000313" key="3">
    <source>
        <dbReference type="EMBL" id="BCE94165.1"/>
    </source>
</evidence>
<reference evidence="2" key="3">
    <citation type="submission" date="2020-05" db="EMBL/GenBank/DDBJ databases">
        <title>Complete genome sequence of Bradyrhizobium diazoefficiens XF4 isolated from soybean nodule.</title>
        <authorList>
            <person name="Noda R."/>
            <person name="Kakizaki K."/>
            <person name="Minamisawa K."/>
        </authorList>
    </citation>
    <scope>NUCLEOTIDE SEQUENCE</scope>
    <source>
        <strain evidence="2">XF4</strain>
    </source>
</reference>
<evidence type="ECO:0000313" key="2">
    <source>
        <dbReference type="EMBL" id="BCE50663.1"/>
    </source>
</evidence>
<protein>
    <submittedName>
        <fullName evidence="3">Uncharacterized protein</fullName>
    </submittedName>
</protein>
<dbReference type="EMBL" id="AP023099">
    <property type="protein sequence ID" value="BCE94165.1"/>
    <property type="molecule type" value="Genomic_DNA"/>
</dbReference>
<dbReference type="Gene3D" id="2.60.120.10">
    <property type="entry name" value="Jelly Rolls"/>
    <property type="match status" value="1"/>
</dbReference>
<organism evidence="3">
    <name type="scientific">Bradyrhizobium diazoefficiens</name>
    <dbReference type="NCBI Taxonomy" id="1355477"/>
    <lineage>
        <taxon>Bacteria</taxon>
        <taxon>Pseudomonadati</taxon>
        <taxon>Pseudomonadota</taxon>
        <taxon>Alphaproteobacteria</taxon>
        <taxon>Hyphomicrobiales</taxon>
        <taxon>Nitrobacteraceae</taxon>
        <taxon>Bradyrhizobium</taxon>
    </lineage>
</organism>
<accession>A0A810CZS1</accession>
<dbReference type="EMBL" id="AP023094">
    <property type="protein sequence ID" value="BCE50663.1"/>
    <property type="molecule type" value="Genomic_DNA"/>
</dbReference>
<sequence>MQIKRSGDQPSQKGPEAWFTGQVRIDPLHTAVAPAHANVASVTFEPVPGRRGTPIRWARR</sequence>
<proteinExistence type="predicted"/>
<evidence type="ECO:0000313" key="1">
    <source>
        <dbReference type="EMBL" id="BCE24405.1"/>
    </source>
</evidence>
<dbReference type="AlphaFoldDB" id="A0A810CZS1"/>
<reference evidence="3" key="2">
    <citation type="submission" date="2020-05" db="EMBL/GenBank/DDBJ databases">
        <title>Complete genome sequence of Bradyrhizobium diazoefficiens XF10 isolated from soybean nodule.</title>
        <authorList>
            <person name="Noda R."/>
            <person name="Kakizaki K."/>
            <person name="Minamisawa K."/>
        </authorList>
    </citation>
    <scope>NUCLEOTIDE SEQUENCE</scope>
    <source>
        <strain evidence="3">XF10</strain>
    </source>
</reference>
<dbReference type="EMBL" id="AP023091">
    <property type="protein sequence ID" value="BCE24405.1"/>
    <property type="molecule type" value="Genomic_DNA"/>
</dbReference>
<dbReference type="InterPro" id="IPR014710">
    <property type="entry name" value="RmlC-like_jellyroll"/>
</dbReference>
<name>A0A810CZS1_9BRAD</name>
<reference evidence="1" key="1">
    <citation type="submission" date="2020-05" db="EMBL/GenBank/DDBJ databases">
        <title>Complete genome sequence of Bradyrhizobium diazoefficiens XF1 isolated from soybean nodule.</title>
        <authorList>
            <person name="Noda R."/>
            <person name="Kakizaki K."/>
            <person name="Minamisawa K."/>
        </authorList>
    </citation>
    <scope>NUCLEOTIDE SEQUENCE</scope>
    <source>
        <strain evidence="1">XF1</strain>
    </source>
</reference>
<gene>
    <name evidence="3" type="ORF">XF10B_69630</name>
    <name evidence="1" type="ORF">XF1B_70860</name>
    <name evidence="2" type="ORF">XF4B_70120</name>
</gene>